<keyword evidence="2" id="KW-1185">Reference proteome</keyword>
<organism evidence="1 2">
    <name type="scientific">Melipona quadrifasciata</name>
    <dbReference type="NCBI Taxonomy" id="166423"/>
    <lineage>
        <taxon>Eukaryota</taxon>
        <taxon>Metazoa</taxon>
        <taxon>Ecdysozoa</taxon>
        <taxon>Arthropoda</taxon>
        <taxon>Hexapoda</taxon>
        <taxon>Insecta</taxon>
        <taxon>Pterygota</taxon>
        <taxon>Neoptera</taxon>
        <taxon>Endopterygota</taxon>
        <taxon>Hymenoptera</taxon>
        <taxon>Apocrita</taxon>
        <taxon>Aculeata</taxon>
        <taxon>Apoidea</taxon>
        <taxon>Anthophila</taxon>
        <taxon>Apidae</taxon>
        <taxon>Melipona</taxon>
    </lineage>
</organism>
<evidence type="ECO:0000313" key="2">
    <source>
        <dbReference type="Proteomes" id="UP000053105"/>
    </source>
</evidence>
<proteinExistence type="predicted"/>
<dbReference type="Proteomes" id="UP000053105">
    <property type="component" value="Unassembled WGS sequence"/>
</dbReference>
<protein>
    <submittedName>
        <fullName evidence="1">Uncharacterized protein</fullName>
    </submittedName>
</protein>
<reference evidence="1 2" key="1">
    <citation type="submission" date="2015-07" db="EMBL/GenBank/DDBJ databases">
        <title>The genome of Melipona quadrifasciata.</title>
        <authorList>
            <person name="Pan H."/>
            <person name="Kapheim K."/>
        </authorList>
    </citation>
    <scope>NUCLEOTIDE SEQUENCE [LARGE SCALE GENOMIC DNA]</scope>
    <source>
        <strain evidence="1">0111107301</strain>
        <tissue evidence="1">Whole body</tissue>
    </source>
</reference>
<dbReference type="OrthoDB" id="7695055at2759"/>
<name>A0A0M9A2X6_9HYME</name>
<dbReference type="EMBL" id="KQ435778">
    <property type="protein sequence ID" value="KOX74833.1"/>
    <property type="molecule type" value="Genomic_DNA"/>
</dbReference>
<sequence>NLFDTTHVFVRVDRVKQLLEQPYGGLYRVLKHISDNLFLIDYKGKETIFSTERLKPTHVELHEEQQHRTYGKASVSSALSYGSSDLEGSNVATVISARMKSAPSLLKLINNRKFINLYFIYFVTMEMFSFC</sequence>
<evidence type="ECO:0000313" key="1">
    <source>
        <dbReference type="EMBL" id="KOX74833.1"/>
    </source>
</evidence>
<gene>
    <name evidence="1" type="ORF">WN51_14325</name>
</gene>
<accession>A0A0M9A2X6</accession>
<dbReference type="AlphaFoldDB" id="A0A0M9A2X6"/>
<feature type="non-terminal residue" evidence="1">
    <location>
        <position position="1"/>
    </location>
</feature>